<dbReference type="AlphaFoldDB" id="A0A7T0H2W1"/>
<reference evidence="1" key="1">
    <citation type="submission" date="2020-09" db="EMBL/GenBank/DDBJ databases">
        <title>First Report of a novel Colistin-Resistant species of Enterobacter cloacae complex Producing MCR-5 isolated from hospital sewage water.</title>
        <authorList>
            <person name="Zhou K."/>
        </authorList>
    </citation>
    <scope>NUCLEOTIDE SEQUENCE [LARGE SCALE GENOMIC DNA]</scope>
    <source>
        <strain evidence="1">HSW1412</strain>
    </source>
</reference>
<sequence>MAKADHVTLLEFMWIHNKLNESSTTWADLWIALFMLKAECKRVICIKYSDIENNLLHLSATPKFAKRIVKLNDVVRNLIQRRKERYPDDIYVFQSKSNRVKGNVKPVTATAMNMALKEAARHITGKNVSMKSALNIIGSGARKSAYPRFCVR</sequence>
<proteinExistence type="predicted"/>
<evidence type="ECO:0000313" key="1">
    <source>
        <dbReference type="EMBL" id="QPK02411.1"/>
    </source>
</evidence>
<organism evidence="1">
    <name type="scientific">Enterobacter mori</name>
    <dbReference type="NCBI Taxonomy" id="539813"/>
    <lineage>
        <taxon>Bacteria</taxon>
        <taxon>Pseudomonadati</taxon>
        <taxon>Pseudomonadota</taxon>
        <taxon>Gammaproteobacteria</taxon>
        <taxon>Enterobacterales</taxon>
        <taxon>Enterobacteriaceae</taxon>
        <taxon>Enterobacter</taxon>
    </lineage>
</organism>
<dbReference type="EMBL" id="CP061801">
    <property type="protein sequence ID" value="QPK02411.1"/>
    <property type="molecule type" value="Genomic_DNA"/>
</dbReference>
<accession>A0A7T0H2W1</accession>
<evidence type="ECO:0008006" key="2">
    <source>
        <dbReference type="Google" id="ProtNLM"/>
    </source>
</evidence>
<gene>
    <name evidence="1" type="ORF">IDM36_10020</name>
</gene>
<protein>
    <recommendedName>
        <fullName evidence="2">Integrase</fullName>
    </recommendedName>
</protein>
<name>A0A7T0H2W1_9ENTR</name>